<reference evidence="1 2" key="1">
    <citation type="submission" date="2014-02" db="EMBL/GenBank/DDBJ databases">
        <title>The small core and large imbalanced accessory genome model reveals a collaborative survival strategy of Sorangium cellulosum strains in nature.</title>
        <authorList>
            <person name="Han K."/>
            <person name="Peng R."/>
            <person name="Blom J."/>
            <person name="Li Y.-Z."/>
        </authorList>
    </citation>
    <scope>NUCLEOTIDE SEQUENCE [LARGE SCALE GENOMIC DNA]</scope>
    <source>
        <strain evidence="1 2">So0157-18</strain>
    </source>
</reference>
<evidence type="ECO:0000313" key="1">
    <source>
        <dbReference type="EMBL" id="KYF56988.1"/>
    </source>
</evidence>
<dbReference type="Proteomes" id="UP000075604">
    <property type="component" value="Unassembled WGS sequence"/>
</dbReference>
<name>A0A150PNI9_SORCE</name>
<sequence>MTELLLTGLDGKNPLAFLAALGVLNALADRTKDGTPEPRLVWRAGGTYQPAIVGGPDRGALLDVLVQDLASFRGEPAIEQLHYRKDGDGAEAHDLKPPPGYFAGYLSRLLGDCPSRGVSDELRRSLAFAAAFATDVAVDNNGNTKPTALHFTAGQQEFLTMVSELIQGVRAEDLEEALFGPWRYERPLPVLQWDNTSARDYALRASDPSKDKKLGVPGADWLAFRGLPFIRVAPVGDRIVTTGCSGEWKTGTFRWPIWTVPLSRPVIGSVLTSSEVFEVDPGVLRARGIAIVFESAIRRSDQGGYGSFAPARMARPARAG</sequence>
<proteinExistence type="predicted"/>
<organism evidence="1 2">
    <name type="scientific">Sorangium cellulosum</name>
    <name type="common">Polyangium cellulosum</name>
    <dbReference type="NCBI Taxonomy" id="56"/>
    <lineage>
        <taxon>Bacteria</taxon>
        <taxon>Pseudomonadati</taxon>
        <taxon>Myxococcota</taxon>
        <taxon>Polyangia</taxon>
        <taxon>Polyangiales</taxon>
        <taxon>Polyangiaceae</taxon>
        <taxon>Sorangium</taxon>
    </lineage>
</organism>
<accession>A0A150PNI9</accession>
<comment type="caution">
    <text evidence="1">The sequence shown here is derived from an EMBL/GenBank/DDBJ whole genome shotgun (WGS) entry which is preliminary data.</text>
</comment>
<gene>
    <name evidence="1" type="ORF">BE04_37410</name>
</gene>
<evidence type="ECO:0000313" key="2">
    <source>
        <dbReference type="Proteomes" id="UP000075604"/>
    </source>
</evidence>
<protein>
    <submittedName>
        <fullName evidence="1">Uncharacterized protein</fullName>
    </submittedName>
</protein>
<dbReference type="EMBL" id="JELX01001969">
    <property type="protein sequence ID" value="KYF56988.1"/>
    <property type="molecule type" value="Genomic_DNA"/>
</dbReference>
<dbReference type="AlphaFoldDB" id="A0A150PNI9"/>